<dbReference type="Pfam" id="PF26480">
    <property type="entry name" value="DUF8153"/>
    <property type="match status" value="1"/>
</dbReference>
<name>A0ABD6AN80_9EURY</name>
<feature type="transmembrane region" description="Helical" evidence="1">
    <location>
        <begin position="29"/>
        <end position="47"/>
    </location>
</feature>
<dbReference type="EMBL" id="JBHTBL010000011">
    <property type="protein sequence ID" value="MFC7325582.1"/>
    <property type="molecule type" value="Genomic_DNA"/>
</dbReference>
<dbReference type="RefSeq" id="WP_256408304.1">
    <property type="nucleotide sequence ID" value="NZ_JANHDN010000002.1"/>
</dbReference>
<accession>A0ABD6AN80</accession>
<evidence type="ECO:0000313" key="3">
    <source>
        <dbReference type="EMBL" id="MFC7325582.1"/>
    </source>
</evidence>
<dbReference type="AlphaFoldDB" id="A0ABD6AN80"/>
<reference evidence="3 4" key="1">
    <citation type="journal article" date="2019" name="Int. J. Syst. Evol. Microbiol.">
        <title>The Global Catalogue of Microorganisms (GCM) 10K type strain sequencing project: providing services to taxonomists for standard genome sequencing and annotation.</title>
        <authorList>
            <consortium name="The Broad Institute Genomics Platform"/>
            <consortium name="The Broad Institute Genome Sequencing Center for Infectious Disease"/>
            <person name="Wu L."/>
            <person name="Ma J."/>
        </authorList>
    </citation>
    <scope>NUCLEOTIDE SEQUENCE [LARGE SCALE GENOMIC DNA]</scope>
    <source>
        <strain evidence="3 4">CGMCC 1.12554</strain>
    </source>
</reference>
<keyword evidence="1" id="KW-1133">Transmembrane helix</keyword>
<evidence type="ECO:0000313" key="4">
    <source>
        <dbReference type="Proteomes" id="UP001596545"/>
    </source>
</evidence>
<feature type="domain" description="DUF8153" evidence="2">
    <location>
        <begin position="18"/>
        <end position="107"/>
    </location>
</feature>
<dbReference type="InterPro" id="IPR058466">
    <property type="entry name" value="DUF8153"/>
</dbReference>
<keyword evidence="1" id="KW-0812">Transmembrane</keyword>
<sequence length="123" mass="12308">MRRSIRYALSAVVGLGAMALTVVVDDGTVGLVAMIPLIYGTTTAFALDNVALIRTVYGEGSSRTVGTVGGGIGAGSLTGLFQQSFAAGVAGYGLFVLGMALVTAEIGGRTGGYRSAASNETEP</sequence>
<dbReference type="Proteomes" id="UP001596545">
    <property type="component" value="Unassembled WGS sequence"/>
</dbReference>
<evidence type="ECO:0000259" key="2">
    <source>
        <dbReference type="Pfam" id="PF26480"/>
    </source>
</evidence>
<keyword evidence="1" id="KW-0472">Membrane</keyword>
<keyword evidence="4" id="KW-1185">Reference proteome</keyword>
<gene>
    <name evidence="3" type="ORF">ACFQMF_13450</name>
</gene>
<proteinExistence type="predicted"/>
<protein>
    <recommendedName>
        <fullName evidence="2">DUF8153 domain-containing protein</fullName>
    </recommendedName>
</protein>
<organism evidence="3 4">
    <name type="scientific">Halorubrum rutilum</name>
    <dbReference type="NCBI Taxonomy" id="1364933"/>
    <lineage>
        <taxon>Archaea</taxon>
        <taxon>Methanobacteriati</taxon>
        <taxon>Methanobacteriota</taxon>
        <taxon>Stenosarchaea group</taxon>
        <taxon>Halobacteria</taxon>
        <taxon>Halobacteriales</taxon>
        <taxon>Haloferacaceae</taxon>
        <taxon>Halorubrum</taxon>
    </lineage>
</organism>
<evidence type="ECO:0000256" key="1">
    <source>
        <dbReference type="SAM" id="Phobius"/>
    </source>
</evidence>
<comment type="caution">
    <text evidence="3">The sequence shown here is derived from an EMBL/GenBank/DDBJ whole genome shotgun (WGS) entry which is preliminary data.</text>
</comment>